<organism evidence="1 2">
    <name type="scientific">Racocetra persica</name>
    <dbReference type="NCBI Taxonomy" id="160502"/>
    <lineage>
        <taxon>Eukaryota</taxon>
        <taxon>Fungi</taxon>
        <taxon>Fungi incertae sedis</taxon>
        <taxon>Mucoromycota</taxon>
        <taxon>Glomeromycotina</taxon>
        <taxon>Glomeromycetes</taxon>
        <taxon>Diversisporales</taxon>
        <taxon>Gigasporaceae</taxon>
        <taxon>Racocetra</taxon>
    </lineage>
</organism>
<evidence type="ECO:0000313" key="2">
    <source>
        <dbReference type="Proteomes" id="UP000789920"/>
    </source>
</evidence>
<proteinExistence type="predicted"/>
<gene>
    <name evidence="1" type="ORF">RPERSI_LOCUS11606</name>
</gene>
<dbReference type="EMBL" id="CAJVQC010023998">
    <property type="protein sequence ID" value="CAG8724755.1"/>
    <property type="molecule type" value="Genomic_DNA"/>
</dbReference>
<sequence>VGQSIASKIGFVVYSFLLAIGLILYGLDTKRKVTGLTIHFPFEV</sequence>
<reference evidence="1" key="1">
    <citation type="submission" date="2021-06" db="EMBL/GenBank/DDBJ databases">
        <authorList>
            <person name="Kallberg Y."/>
            <person name="Tangrot J."/>
            <person name="Rosling A."/>
        </authorList>
    </citation>
    <scope>NUCLEOTIDE SEQUENCE</scope>
    <source>
        <strain evidence="1">MA461A</strain>
    </source>
</reference>
<keyword evidence="2" id="KW-1185">Reference proteome</keyword>
<comment type="caution">
    <text evidence="1">The sequence shown here is derived from an EMBL/GenBank/DDBJ whole genome shotgun (WGS) entry which is preliminary data.</text>
</comment>
<evidence type="ECO:0000313" key="1">
    <source>
        <dbReference type="EMBL" id="CAG8724755.1"/>
    </source>
</evidence>
<protein>
    <submittedName>
        <fullName evidence="1">21935_t:CDS:1</fullName>
    </submittedName>
</protein>
<dbReference type="Proteomes" id="UP000789920">
    <property type="component" value="Unassembled WGS sequence"/>
</dbReference>
<name>A0ACA9PW51_9GLOM</name>
<feature type="non-terminal residue" evidence="1">
    <location>
        <position position="1"/>
    </location>
</feature>
<accession>A0ACA9PW51</accession>